<feature type="repeat" description="WD" evidence="4">
    <location>
        <begin position="93"/>
        <end position="115"/>
    </location>
</feature>
<name>A0AAV6P6N1_9ROSI</name>
<proteinExistence type="predicted"/>
<dbReference type="GO" id="GO:0031080">
    <property type="term" value="C:nuclear pore outer ring"/>
    <property type="evidence" value="ECO:0007669"/>
    <property type="project" value="TreeGrafter"/>
</dbReference>
<dbReference type="GO" id="GO:0006606">
    <property type="term" value="P:protein import into nucleus"/>
    <property type="evidence" value="ECO:0007669"/>
    <property type="project" value="TreeGrafter"/>
</dbReference>
<dbReference type="PANTHER" id="PTHR11024">
    <property type="entry name" value="NUCLEAR PORE COMPLEX PROTEIN SEC13 / SEH1 FAMILY MEMBER"/>
    <property type="match status" value="1"/>
</dbReference>
<dbReference type="PROSITE" id="PS50082">
    <property type="entry name" value="WD_REPEATS_2"/>
    <property type="match status" value="1"/>
</dbReference>
<evidence type="ECO:0000313" key="5">
    <source>
        <dbReference type="EMBL" id="KAG6606755.1"/>
    </source>
</evidence>
<keyword evidence="6" id="KW-1185">Reference proteome</keyword>
<reference evidence="5 6" key="1">
    <citation type="journal article" date="2021" name="Hortic Res">
        <title>The domestication of Cucurbita argyrosperma as revealed by the genome of its wild relative.</title>
        <authorList>
            <person name="Barrera-Redondo J."/>
            <person name="Sanchez-de la Vega G."/>
            <person name="Aguirre-Liguori J.A."/>
            <person name="Castellanos-Morales G."/>
            <person name="Gutierrez-Guerrero Y.T."/>
            <person name="Aguirre-Dugua X."/>
            <person name="Aguirre-Planter E."/>
            <person name="Tenaillon M.I."/>
            <person name="Lira-Saade R."/>
            <person name="Eguiarte L.E."/>
        </authorList>
    </citation>
    <scope>NUCLEOTIDE SEQUENCE [LARGE SCALE GENOMIC DNA]</scope>
    <source>
        <strain evidence="5">JBR-2021</strain>
    </source>
</reference>
<keyword evidence="2 4" id="KW-0853">WD repeat</keyword>
<evidence type="ECO:0000256" key="2">
    <source>
        <dbReference type="ARBA" id="ARBA00022574"/>
    </source>
</evidence>
<evidence type="ECO:0000256" key="1">
    <source>
        <dbReference type="ARBA" id="ARBA00022448"/>
    </source>
</evidence>
<evidence type="ECO:0000256" key="4">
    <source>
        <dbReference type="PROSITE-ProRule" id="PRU00221"/>
    </source>
</evidence>
<gene>
    <name evidence="5" type="primary">SEC13B</name>
    <name evidence="5" type="ORF">SDJN03_00097</name>
</gene>
<dbReference type="AlphaFoldDB" id="A0AAV6P6N1"/>
<organism evidence="5 6">
    <name type="scientific">Cucurbita argyrosperma subsp. sororia</name>
    <dbReference type="NCBI Taxonomy" id="37648"/>
    <lineage>
        <taxon>Eukaryota</taxon>
        <taxon>Viridiplantae</taxon>
        <taxon>Streptophyta</taxon>
        <taxon>Embryophyta</taxon>
        <taxon>Tracheophyta</taxon>
        <taxon>Spermatophyta</taxon>
        <taxon>Magnoliopsida</taxon>
        <taxon>eudicotyledons</taxon>
        <taxon>Gunneridae</taxon>
        <taxon>Pentapetalae</taxon>
        <taxon>rosids</taxon>
        <taxon>fabids</taxon>
        <taxon>Cucurbitales</taxon>
        <taxon>Cucurbitaceae</taxon>
        <taxon>Cucurbiteae</taxon>
        <taxon>Cucurbita</taxon>
    </lineage>
</organism>
<dbReference type="EMBL" id="JAGKQH010000001">
    <property type="protein sequence ID" value="KAG6606755.1"/>
    <property type="molecule type" value="Genomic_DNA"/>
</dbReference>
<dbReference type="GO" id="GO:0090114">
    <property type="term" value="P:COPII-coated vesicle budding"/>
    <property type="evidence" value="ECO:0007669"/>
    <property type="project" value="TreeGrafter"/>
</dbReference>
<protein>
    <submittedName>
        <fullName evidence="5">Protein transport protein SEC13-like B</fullName>
    </submittedName>
</protein>
<dbReference type="InterPro" id="IPR037363">
    <property type="entry name" value="Sec13/Seh1_fam"/>
</dbReference>
<keyword evidence="3" id="KW-0677">Repeat</keyword>
<sequence length="121" mass="12965">MGAMGWASLSRNTKIWMLRWKEGNQNESGCVVLACGSSDANISVFTARADGGWDTSSMDDEAHPVGVRSVSWAPSTAPGALVCSALLHPLHNLCSGGCDNTVKLWKLHHGTSLHTFSVYFT</sequence>
<evidence type="ECO:0000313" key="6">
    <source>
        <dbReference type="Proteomes" id="UP000685013"/>
    </source>
</evidence>
<dbReference type="Proteomes" id="UP000685013">
    <property type="component" value="Chromosome 1"/>
</dbReference>
<feature type="non-terminal residue" evidence="5">
    <location>
        <position position="1"/>
    </location>
</feature>
<evidence type="ECO:0000256" key="3">
    <source>
        <dbReference type="ARBA" id="ARBA00022737"/>
    </source>
</evidence>
<dbReference type="GO" id="GO:0030127">
    <property type="term" value="C:COPII vesicle coat"/>
    <property type="evidence" value="ECO:0007669"/>
    <property type="project" value="TreeGrafter"/>
</dbReference>
<dbReference type="InterPro" id="IPR001680">
    <property type="entry name" value="WD40_rpt"/>
</dbReference>
<dbReference type="GO" id="GO:0005198">
    <property type="term" value="F:structural molecule activity"/>
    <property type="evidence" value="ECO:0007669"/>
    <property type="project" value="InterPro"/>
</dbReference>
<keyword evidence="1" id="KW-0813">Transport</keyword>
<comment type="caution">
    <text evidence="5">The sequence shown here is derived from an EMBL/GenBank/DDBJ whole genome shotgun (WGS) entry which is preliminary data.</text>
</comment>
<dbReference type="PANTHER" id="PTHR11024:SF20">
    <property type="entry name" value="PROTEIN TRANSPORT PROTEIN SEC13 HOMOLOG B"/>
    <property type="match status" value="1"/>
</dbReference>
<accession>A0AAV6P6N1</accession>